<dbReference type="AlphaFoldDB" id="A0A0R2XCI8"/>
<evidence type="ECO:0000313" key="2">
    <source>
        <dbReference type="Proteomes" id="UP000051557"/>
    </source>
</evidence>
<organism evidence="1 2">
    <name type="scientific">Verrucomicrobia subdivision 6 bacterium BACL9 MAG-120820-bin42</name>
    <dbReference type="NCBI Taxonomy" id="1655634"/>
    <lineage>
        <taxon>Bacteria</taxon>
        <taxon>Pseudomonadati</taxon>
        <taxon>Verrucomicrobiota</taxon>
        <taxon>Verrucomicrobiia</taxon>
        <taxon>Verrucomicrobiales</taxon>
        <taxon>Verrucomicrobia subdivision 6</taxon>
    </lineage>
</organism>
<gene>
    <name evidence="1" type="ORF">ABS32_04325</name>
</gene>
<dbReference type="Proteomes" id="UP000051557">
    <property type="component" value="Unassembled WGS sequence"/>
</dbReference>
<sequence>MRIGLKGAGMSRAVEPDELLIGLWAGRKVLDAGHLLAGLGGNTDLLWNFAVHSGVVLLARIDMPAHAGGPATGFPIFVEGTSLQKKASIRMEEPQVNGPMEEAAGMDFGPWGRSDDPIAGVDKVKFLVGWIHRGFAIRLG</sequence>
<comment type="caution">
    <text evidence="1">The sequence shown here is derived from an EMBL/GenBank/DDBJ whole genome shotgun (WGS) entry which is preliminary data.</text>
</comment>
<dbReference type="EMBL" id="LIDM01000142">
    <property type="protein sequence ID" value="KRP32268.1"/>
    <property type="molecule type" value="Genomic_DNA"/>
</dbReference>
<reference evidence="1 2" key="1">
    <citation type="submission" date="2015-10" db="EMBL/GenBank/DDBJ databases">
        <title>Metagenome-Assembled Genomes uncover a global brackish microbiome.</title>
        <authorList>
            <person name="Hugerth L.W."/>
            <person name="Larsson J."/>
            <person name="Alneberg J."/>
            <person name="Lindh M.V."/>
            <person name="Legrand C."/>
            <person name="Pinhassi J."/>
            <person name="Andersson A.F."/>
        </authorList>
    </citation>
    <scope>NUCLEOTIDE SEQUENCE [LARGE SCALE GENOMIC DNA]</scope>
    <source>
        <strain evidence="1">BACL9 MAG-120820-bin42</strain>
    </source>
</reference>
<accession>A0A0R2XCI8</accession>
<proteinExistence type="predicted"/>
<name>A0A0R2XCI8_9BACT</name>
<evidence type="ECO:0000313" key="1">
    <source>
        <dbReference type="EMBL" id="KRP32268.1"/>
    </source>
</evidence>
<protein>
    <submittedName>
        <fullName evidence="1">Uncharacterized protein</fullName>
    </submittedName>
</protein>